<dbReference type="Proteomes" id="UP001652264">
    <property type="component" value="Unassembled WGS sequence"/>
</dbReference>
<name>A0ABT2HGC2_9MICO</name>
<evidence type="ECO:0000256" key="1">
    <source>
        <dbReference type="SAM" id="MobiDB-lite"/>
    </source>
</evidence>
<feature type="compositionally biased region" description="Low complexity" evidence="1">
    <location>
        <begin position="245"/>
        <end position="260"/>
    </location>
</feature>
<proteinExistence type="predicted"/>
<comment type="caution">
    <text evidence="3">The sequence shown here is derived from an EMBL/GenBank/DDBJ whole genome shotgun (WGS) entry which is preliminary data.</text>
</comment>
<evidence type="ECO:0000313" key="4">
    <source>
        <dbReference type="Proteomes" id="UP001652264"/>
    </source>
</evidence>
<keyword evidence="2" id="KW-0732">Signal</keyword>
<evidence type="ECO:0008006" key="5">
    <source>
        <dbReference type="Google" id="ProtNLM"/>
    </source>
</evidence>
<feature type="chain" id="PRO_5045839290" description="Carboxypeptidase regulatory-like domain-containing protein" evidence="2">
    <location>
        <begin position="28"/>
        <end position="504"/>
    </location>
</feature>
<gene>
    <name evidence="3" type="ORF">NYQ28_07005</name>
</gene>
<accession>A0ABT2HGC2</accession>
<organism evidence="3 4">
    <name type="scientific">Curtobacterium citreum</name>
    <dbReference type="NCBI Taxonomy" id="2036"/>
    <lineage>
        <taxon>Bacteria</taxon>
        <taxon>Bacillati</taxon>
        <taxon>Actinomycetota</taxon>
        <taxon>Actinomycetes</taxon>
        <taxon>Micrococcales</taxon>
        <taxon>Microbacteriaceae</taxon>
        <taxon>Curtobacterium</taxon>
    </lineage>
</organism>
<feature type="compositionally biased region" description="Polar residues" evidence="1">
    <location>
        <begin position="373"/>
        <end position="382"/>
    </location>
</feature>
<feature type="compositionally biased region" description="Gly residues" evidence="1">
    <location>
        <begin position="284"/>
        <end position="295"/>
    </location>
</feature>
<sequence length="504" mass="50656">MLRKNHVIATTAVTVGLLCAAAAPASAATNAFGTAATASASARASSTIPGSSTELRYFGGVPVLDLGDSRLALASSRSVVVSGVASAAGTFHLSDGDRELCSVATQGLAFVCEIPDLAPGERELHAFVTTPDGSRTAEDVVLLRARVEKPNVTSATRHGDVAVIEGTATPGAHITVATPSDDATVAEADANDGTFRVEAPVRPGNADEDDAFRVRATVDLPADQQGDPEDSLGTSAWTQVDVDDQGGTPDPGTGGPSDVVTPPTDVDPGFTPQPGDGGETPDPGDGGEGETPGDGGEGETPDPGTGGPSDVVTPPTDVDPGFTPQPGDGGETPDPGDGGEGETPAPVDPIQWIIPTDDGAGYTSLQVRGEPGTSVTATTPTGDTVRGRLDGSGSARLQLHLPSQFRWSVQVTAEHDGATAERTVEVGTGPRADQGTLVATAVSKGYESQIWFAGATGSVTISYDGQTTTASGNESGWGRYVYGPKAGTVVTVTDASGASTTITV</sequence>
<protein>
    <recommendedName>
        <fullName evidence="5">Carboxypeptidase regulatory-like domain-containing protein</fullName>
    </recommendedName>
</protein>
<dbReference type="RefSeq" id="WP_141863084.1">
    <property type="nucleotide sequence ID" value="NZ_JANVAD010000003.1"/>
</dbReference>
<keyword evidence="4" id="KW-1185">Reference proteome</keyword>
<reference evidence="3 4" key="1">
    <citation type="submission" date="2022-08" db="EMBL/GenBank/DDBJ databases">
        <title>Taxonomy of Curtobacterium flaccumfaciens.</title>
        <authorList>
            <person name="Osdaghi E."/>
            <person name="Taghavi S.M."/>
            <person name="Hamidizade M."/>
            <person name="Abachi H."/>
            <person name="Fazliarab A."/>
            <person name="Baeyen S."/>
            <person name="Portier P."/>
            <person name="Van Vaerenbergh J."/>
            <person name="Jacques M.-A."/>
        </authorList>
    </citation>
    <scope>NUCLEOTIDE SEQUENCE [LARGE SCALE GENOMIC DNA]</scope>
    <source>
        <strain evidence="3 4">LMG8786T</strain>
    </source>
</reference>
<evidence type="ECO:0000313" key="3">
    <source>
        <dbReference type="EMBL" id="MCS6522312.1"/>
    </source>
</evidence>
<evidence type="ECO:0000256" key="2">
    <source>
        <dbReference type="SAM" id="SignalP"/>
    </source>
</evidence>
<feature type="region of interest" description="Disordered" evidence="1">
    <location>
        <begin position="240"/>
        <end position="386"/>
    </location>
</feature>
<dbReference type="EMBL" id="JANVAD010000003">
    <property type="protein sequence ID" value="MCS6522312.1"/>
    <property type="molecule type" value="Genomic_DNA"/>
</dbReference>
<feature type="signal peptide" evidence="2">
    <location>
        <begin position="1"/>
        <end position="27"/>
    </location>
</feature>
<dbReference type="GeneID" id="95325492"/>